<evidence type="ECO:0000256" key="1">
    <source>
        <dbReference type="SAM" id="MobiDB-lite"/>
    </source>
</evidence>
<protein>
    <submittedName>
        <fullName evidence="2">Uncharacterized protein</fullName>
    </submittedName>
</protein>
<feature type="region of interest" description="Disordered" evidence="1">
    <location>
        <begin position="35"/>
        <end position="55"/>
    </location>
</feature>
<proteinExistence type="predicted"/>
<evidence type="ECO:0000313" key="3">
    <source>
        <dbReference type="Proteomes" id="UP000187059"/>
    </source>
</evidence>
<dbReference type="OrthoDB" id="7867308at2"/>
<evidence type="ECO:0000313" key="2">
    <source>
        <dbReference type="EMBL" id="APZ54419.1"/>
    </source>
</evidence>
<dbReference type="EMBL" id="CP015093">
    <property type="protein sequence ID" value="APZ54419.1"/>
    <property type="molecule type" value="Genomic_DNA"/>
</dbReference>
<dbReference type="STRING" id="1250539.Ga0080574_TMP4085"/>
<keyword evidence="3" id="KW-1185">Reference proteome</keyword>
<reference evidence="2 3" key="1">
    <citation type="submission" date="2016-04" db="EMBL/GenBank/DDBJ databases">
        <title>Deep-sea bacteria in the southern Pacific.</title>
        <authorList>
            <person name="Tang K."/>
        </authorList>
    </citation>
    <scope>NUCLEOTIDE SEQUENCE [LARGE SCALE GENOMIC DNA]</scope>
    <source>
        <strain evidence="2 3">JLT2014</strain>
    </source>
</reference>
<name>A0A1P8UYG0_9RHOB</name>
<gene>
    <name evidence="2" type="ORF">Ga0080574_TMP4085</name>
</gene>
<dbReference type="RefSeq" id="WP_076703873.1">
    <property type="nucleotide sequence ID" value="NZ_CP015093.1"/>
</dbReference>
<dbReference type="KEGG" id="paby:Ga0080574_TMP4085"/>
<sequence length="348" mass="37487">MTKAPAFFRTAAIVVVMLALLATAAEVMRPTRSFELQTEAPETEAARDPGSIDWSDPAVLSELRTESGNSYANSVGGGSSYETYSYSGGAIASVDDDPPPPVMLPAPGTEEPILVPAPEEEVASASSGGGERLEIIASRLFVGPGEVPPEGYLAYGILAFPERPEGDRLARGMMFCNAFLGTIPHSSEIAVPVDSEKQEVVTIWPMRTRGQAAEANRIARSRTCEKAVPNYGLFEAQRHIKAAIAAGIDIADEPGPFLLAWAPGSGFPKENARVLMADLSDVSSAGAARERFRRWMRQVERREDFWTGMPLHERIRRTLRDAADTHGPAIWRGAKLFFGLGGKESGDA</sequence>
<organism evidence="2 3">
    <name type="scientific">Salipiger abyssi</name>
    <dbReference type="NCBI Taxonomy" id="1250539"/>
    <lineage>
        <taxon>Bacteria</taxon>
        <taxon>Pseudomonadati</taxon>
        <taxon>Pseudomonadota</taxon>
        <taxon>Alphaproteobacteria</taxon>
        <taxon>Rhodobacterales</taxon>
        <taxon>Roseobacteraceae</taxon>
        <taxon>Salipiger</taxon>
    </lineage>
</organism>
<dbReference type="AlphaFoldDB" id="A0A1P8UYG0"/>
<dbReference type="Proteomes" id="UP000187059">
    <property type="component" value="Chromosome"/>
</dbReference>
<accession>A0A1P8UYG0</accession>